<dbReference type="EMBL" id="GBRH01275899">
    <property type="protein sequence ID" value="JAD21996.1"/>
    <property type="molecule type" value="Transcribed_RNA"/>
</dbReference>
<evidence type="ECO:0000313" key="1">
    <source>
        <dbReference type="EMBL" id="JAD21996.1"/>
    </source>
</evidence>
<proteinExistence type="predicted"/>
<reference evidence="1" key="1">
    <citation type="submission" date="2014-09" db="EMBL/GenBank/DDBJ databases">
        <authorList>
            <person name="Magalhaes I.L.F."/>
            <person name="Oliveira U."/>
            <person name="Santos F.R."/>
            <person name="Vidigal T.H.D.A."/>
            <person name="Brescovit A.D."/>
            <person name="Santos A.J."/>
        </authorList>
    </citation>
    <scope>NUCLEOTIDE SEQUENCE</scope>
    <source>
        <tissue evidence="1">Shoot tissue taken approximately 20 cm above the soil surface</tissue>
    </source>
</reference>
<organism evidence="1">
    <name type="scientific">Arundo donax</name>
    <name type="common">Giant reed</name>
    <name type="synonym">Donax arundinaceus</name>
    <dbReference type="NCBI Taxonomy" id="35708"/>
    <lineage>
        <taxon>Eukaryota</taxon>
        <taxon>Viridiplantae</taxon>
        <taxon>Streptophyta</taxon>
        <taxon>Embryophyta</taxon>
        <taxon>Tracheophyta</taxon>
        <taxon>Spermatophyta</taxon>
        <taxon>Magnoliopsida</taxon>
        <taxon>Liliopsida</taxon>
        <taxon>Poales</taxon>
        <taxon>Poaceae</taxon>
        <taxon>PACMAD clade</taxon>
        <taxon>Arundinoideae</taxon>
        <taxon>Arundineae</taxon>
        <taxon>Arundo</taxon>
    </lineage>
</organism>
<name>A0A0A8Y788_ARUDO</name>
<protein>
    <submittedName>
        <fullName evidence="1">Uncharacterized protein</fullName>
    </submittedName>
</protein>
<accession>A0A0A8Y788</accession>
<dbReference type="AlphaFoldDB" id="A0A0A8Y788"/>
<reference evidence="1" key="2">
    <citation type="journal article" date="2015" name="Data Brief">
        <title>Shoot transcriptome of the giant reed, Arundo donax.</title>
        <authorList>
            <person name="Barrero R.A."/>
            <person name="Guerrero F.D."/>
            <person name="Moolhuijzen P."/>
            <person name="Goolsby J.A."/>
            <person name="Tidwell J."/>
            <person name="Bellgard S.E."/>
            <person name="Bellgard M.I."/>
        </authorList>
    </citation>
    <scope>NUCLEOTIDE SEQUENCE</scope>
    <source>
        <tissue evidence="1">Shoot tissue taken approximately 20 cm above the soil surface</tissue>
    </source>
</reference>
<sequence>MSFNFSTTLQHKNEQSQSLVALNSERWRSSALPFVCVFGLRI</sequence>